<comment type="subcellular location">
    <subcellularLocation>
        <location evidence="5">Cytoplasm</location>
    </subcellularLocation>
    <subcellularLocation>
        <location evidence="5">Cytoplasm</location>
        <location evidence="5">P-body</location>
    </subcellularLocation>
</comment>
<dbReference type="InterPro" id="IPR001900">
    <property type="entry name" value="RNase_II/R"/>
</dbReference>
<dbReference type="AlphaFoldDB" id="A0A8B8PMN5"/>
<comment type="cofactor">
    <cofactor evidence="5">
        <name>Mg(2+)</name>
        <dbReference type="ChEBI" id="CHEBI:18420"/>
    </cofactor>
    <cofactor evidence="5">
        <name>Mn(2+)</name>
        <dbReference type="ChEBI" id="CHEBI:29035"/>
    </cofactor>
</comment>
<dbReference type="GO" id="GO:0046872">
    <property type="term" value="F:metal ion binding"/>
    <property type="evidence" value="ECO:0007669"/>
    <property type="project" value="UniProtKB-KW"/>
</dbReference>
<feature type="compositionally biased region" description="Polar residues" evidence="6">
    <location>
        <begin position="293"/>
        <end position="327"/>
    </location>
</feature>
<dbReference type="PANTHER" id="PTHR23355">
    <property type="entry name" value="RIBONUCLEASE"/>
    <property type="match status" value="1"/>
</dbReference>
<sequence length="1113" mass="123886">MKASVEQTVVERVEDGDKKEKKSRRRSSRRSKQNNSIAEAACSSVNECQGDVGLPLPKKSPSSVKCLLSKSQRLGTHPSVEQESVKALHVSFNSMPTMHISNDADQEQVQGVANFHLLASDTGGRTFSKSCPEPVACKGSSETSSSKDLCPYQTLTCDQSKSFPSHWSVEVVNEALAKGDVFRALFHVNAHNRLEAYCKIDGVQTDILINGVAAQNRAVEGDIVAIKIDPLSCWTRMKGSSGSSNNSAMTEDGNVFQEINEISGDSSRPQLEIYSELDCTGNPIVSGNDYGDLTTSGKSGQSKLIGQESNHINGYHPSSSNHLDRASSSWQNEPEDAIGKISFLISSHPSKRPTGKVVSIIVRSSRRDTVVGFLNVKQWLTFKEGSKKQLKRNKNSSFISEHEFVQLTPTDARFPRMMVLGNDLPEGIRKRLNESDITVEMELVAARIEDWYEESLFPYARVLHVFGRGGEMQPHIDAILFQNSINCSEFSPESISCLPCVPWNVPPLEFRHRKDLRNKCIFTIDPCTATDLDDALSIDMLSADTYRVGVHIADLSYFVQPDTTLDLEAQIRSTTVYMLQRKISMLPPLLSENLGSLNPGVDRLAFSIFWDISSSGNVMDRWIGRTVICSCCKLSYEQAQDIIDGIVDQGTVIGSESGLPEMHGNFEWSDVITSIRDLNVVARILKENRFKDGGLALENSEISYSFDEAGIPYESMLCQRKDSNFLVEEFMLLANRTAAEVIARAFPDTALLRRHPEPNMRKLREFEVFCSKHGLPLDTSSSGQFRKSLEQIRETLKDDSVMFDILISYATKPMQVATYFCTGDLKINEDDWGHYALALPLYTHFTAPLRRYPDIVVHRMLAAAIEAEEMYWKNSTRNQGDVVTRCFTGIPFDKEATDSREGREALSAAALKHGIPCRELLSDAAAYCNERNLASRHVKDAIDKLYMWVLLKKKQILIAEARVLGLGPRFMTLYIPTLAIERRIYYDEVEGLYVEWLETTSTLVLSLFAYKSSVRKGSLNKFRALEYAALVVSSCDQEVDLGGSAVGAYDSGATEVKNLDIPRLSSRSSEVGPMVFPMTVRLLSTIPVALHAVGGDDGPIDIGVRLYMSTYLR</sequence>
<dbReference type="GO" id="GO:1990074">
    <property type="term" value="P:polyuridylation-dependent mRNA catabolic process"/>
    <property type="evidence" value="ECO:0007669"/>
    <property type="project" value="UniProtKB-UniRule"/>
</dbReference>
<feature type="site" description="Important for catalytic activity" evidence="5">
    <location>
        <position position="533"/>
    </location>
</feature>
<dbReference type="InterPro" id="IPR028591">
    <property type="entry name" value="DIS3L2"/>
</dbReference>
<feature type="region of interest" description="Disordered" evidence="6">
    <location>
        <begin position="290"/>
        <end position="327"/>
    </location>
</feature>
<dbReference type="GO" id="GO:0000175">
    <property type="term" value="F:3'-5'-RNA exonuclease activity"/>
    <property type="evidence" value="ECO:0007669"/>
    <property type="project" value="UniProtKB-UniRule"/>
</dbReference>
<gene>
    <name evidence="9" type="primary">LOC115744800</name>
</gene>
<evidence type="ECO:0000256" key="1">
    <source>
        <dbReference type="ARBA" id="ARBA00022490"/>
    </source>
</evidence>
<name>A0A8B8PMN5_9MYRT</name>
<proteinExistence type="inferred from homology"/>
<dbReference type="SUPFAM" id="SSF50249">
    <property type="entry name" value="Nucleic acid-binding proteins"/>
    <property type="match status" value="3"/>
</dbReference>
<dbReference type="InterPro" id="IPR050180">
    <property type="entry name" value="RNR_Ribonuclease"/>
</dbReference>
<dbReference type="GO" id="GO:0003723">
    <property type="term" value="F:RNA binding"/>
    <property type="evidence" value="ECO:0007669"/>
    <property type="project" value="UniProtKB-KW"/>
</dbReference>
<keyword evidence="5" id="KW-0540">Nuclease</keyword>
<dbReference type="PROSITE" id="PS01175">
    <property type="entry name" value="RIBONUCLEASE_II"/>
    <property type="match status" value="1"/>
</dbReference>
<keyword evidence="8" id="KW-1185">Reference proteome</keyword>
<organism evidence="8 9">
    <name type="scientific">Rhodamnia argentea</name>
    <dbReference type="NCBI Taxonomy" id="178133"/>
    <lineage>
        <taxon>Eukaryota</taxon>
        <taxon>Viridiplantae</taxon>
        <taxon>Streptophyta</taxon>
        <taxon>Embryophyta</taxon>
        <taxon>Tracheophyta</taxon>
        <taxon>Spermatophyta</taxon>
        <taxon>Magnoliopsida</taxon>
        <taxon>eudicotyledons</taxon>
        <taxon>Gunneridae</taxon>
        <taxon>Pentapetalae</taxon>
        <taxon>rosids</taxon>
        <taxon>malvids</taxon>
        <taxon>Myrtales</taxon>
        <taxon>Myrtaceae</taxon>
        <taxon>Myrtoideae</taxon>
        <taxon>Myrteae</taxon>
        <taxon>Australasian group</taxon>
        <taxon>Rhodamnia</taxon>
    </lineage>
</organism>
<feature type="compositionally biased region" description="Basic and acidic residues" evidence="6">
    <location>
        <begin position="9"/>
        <end position="20"/>
    </location>
</feature>
<comment type="function">
    <text evidence="5">3'-5'-exoribonuclease that specifically recognizes RNAs polyuridylated at their 3' end and mediates their degradation. Component of an exosome-independent RNA degradation pathway that mediates degradation of cytoplasmic mRNAs that have been deadenylated and subsequently uridylated at their 3'.</text>
</comment>
<keyword evidence="5" id="KW-0464">Manganese</keyword>
<feature type="region of interest" description="Disordered" evidence="6">
    <location>
        <begin position="1"/>
        <end position="38"/>
    </location>
</feature>
<keyword evidence="4 5" id="KW-0694">RNA-binding</keyword>
<dbReference type="FunFam" id="2.40.50.690:FF:000007">
    <property type="entry name" value="DIS3-like exonuclease 2"/>
    <property type="match status" value="1"/>
</dbReference>
<dbReference type="Pfam" id="PF17849">
    <property type="entry name" value="OB_Dis3"/>
    <property type="match status" value="1"/>
</dbReference>
<dbReference type="PANTHER" id="PTHR23355:SF9">
    <property type="entry name" value="DIS3-LIKE EXONUCLEASE 2"/>
    <property type="match status" value="1"/>
</dbReference>
<dbReference type="InterPro" id="IPR022966">
    <property type="entry name" value="RNase_II/R_CS"/>
</dbReference>
<dbReference type="Gene3D" id="2.40.50.690">
    <property type="match status" value="1"/>
</dbReference>
<dbReference type="RefSeq" id="XP_030536056.1">
    <property type="nucleotide sequence ID" value="XM_030680196.2"/>
</dbReference>
<keyword evidence="1 5" id="KW-0963">Cytoplasm</keyword>
<dbReference type="Proteomes" id="UP000827889">
    <property type="component" value="Chromosome 2"/>
</dbReference>
<dbReference type="OrthoDB" id="372421at2759"/>
<evidence type="ECO:0000256" key="5">
    <source>
        <dbReference type="HAMAP-Rule" id="MF_03045"/>
    </source>
</evidence>
<dbReference type="EC" id="3.1.13.-" evidence="5"/>
<evidence type="ECO:0000313" key="9">
    <source>
        <dbReference type="RefSeq" id="XP_030536056.1"/>
    </source>
</evidence>
<evidence type="ECO:0000256" key="6">
    <source>
        <dbReference type="SAM" id="MobiDB-lite"/>
    </source>
</evidence>
<keyword evidence="5" id="KW-0378">Hydrolase</keyword>
<dbReference type="GO" id="GO:0000956">
    <property type="term" value="P:nuclear-transcribed mRNA catabolic process"/>
    <property type="evidence" value="ECO:0007669"/>
    <property type="project" value="UniProtKB-UniRule"/>
</dbReference>
<dbReference type="InterPro" id="IPR041505">
    <property type="entry name" value="Dis3_CSD2"/>
</dbReference>
<evidence type="ECO:0000256" key="3">
    <source>
        <dbReference type="ARBA" id="ARBA00022842"/>
    </source>
</evidence>
<reference evidence="9" key="2">
    <citation type="submission" date="2025-08" db="UniProtKB">
        <authorList>
            <consortium name="RefSeq"/>
        </authorList>
    </citation>
    <scope>IDENTIFICATION</scope>
    <source>
        <tissue evidence="9">Leaf</tissue>
    </source>
</reference>
<accession>A0A8B8PMN5</accession>
<reference evidence="8" key="1">
    <citation type="submission" date="2025-05" db="UniProtKB">
        <authorList>
            <consortium name="RefSeq"/>
        </authorList>
    </citation>
    <scope>NUCLEOTIDE SEQUENCE [LARGE SCALE GENOMIC DNA]</scope>
</reference>
<dbReference type="Pfam" id="PF00773">
    <property type="entry name" value="RNB"/>
    <property type="match status" value="1"/>
</dbReference>
<feature type="binding site" evidence="5">
    <location>
        <position position="525"/>
    </location>
    <ligand>
        <name>Mg(2+)</name>
        <dbReference type="ChEBI" id="CHEBI:18420"/>
    </ligand>
</feature>
<dbReference type="SMART" id="SM00955">
    <property type="entry name" value="RNB"/>
    <property type="match status" value="1"/>
</dbReference>
<evidence type="ECO:0000256" key="2">
    <source>
        <dbReference type="ARBA" id="ARBA00022723"/>
    </source>
</evidence>
<keyword evidence="5" id="KW-0269">Exonuclease</keyword>
<dbReference type="HAMAP" id="MF_03045">
    <property type="entry name" value="DIS3L2"/>
    <property type="match status" value="1"/>
</dbReference>
<evidence type="ECO:0000259" key="7">
    <source>
        <dbReference type="SMART" id="SM00955"/>
    </source>
</evidence>
<dbReference type="GeneID" id="115744800"/>
<keyword evidence="3 5" id="KW-0460">Magnesium</keyword>
<feature type="compositionally biased region" description="Basic residues" evidence="6">
    <location>
        <begin position="21"/>
        <end position="32"/>
    </location>
</feature>
<evidence type="ECO:0000256" key="4">
    <source>
        <dbReference type="ARBA" id="ARBA00022884"/>
    </source>
</evidence>
<dbReference type="GO" id="GO:0000932">
    <property type="term" value="C:P-body"/>
    <property type="evidence" value="ECO:0007669"/>
    <property type="project" value="UniProtKB-SubCell"/>
</dbReference>
<feature type="domain" description="RNB" evidence="7">
    <location>
        <begin position="513"/>
        <end position="867"/>
    </location>
</feature>
<comment type="similarity">
    <text evidence="5">Belongs to the RNR ribonuclease family. DIS3L2 subfamily.</text>
</comment>
<protein>
    <recommendedName>
        <fullName evidence="5">DIS3-like exonuclease 2</fullName>
        <ecNumber evidence="5">3.1.13.-</ecNumber>
    </recommendedName>
</protein>
<dbReference type="InterPro" id="IPR012340">
    <property type="entry name" value="NA-bd_OB-fold"/>
</dbReference>
<feature type="binding site" evidence="5">
    <location>
        <position position="534"/>
    </location>
    <ligand>
        <name>Mg(2+)</name>
        <dbReference type="ChEBI" id="CHEBI:18420"/>
    </ligand>
</feature>
<dbReference type="KEGG" id="rarg:115744800"/>
<dbReference type="Gene3D" id="2.40.50.700">
    <property type="match status" value="1"/>
</dbReference>
<keyword evidence="2 5" id="KW-0479">Metal-binding</keyword>
<evidence type="ECO:0000313" key="8">
    <source>
        <dbReference type="Proteomes" id="UP000827889"/>
    </source>
</evidence>